<keyword evidence="6" id="KW-0807">Transducer</keyword>
<protein>
    <recommendedName>
        <fullName evidence="6">Gustatory receptor</fullName>
    </recommendedName>
</protein>
<keyword evidence="2 6" id="KW-1003">Cell membrane</keyword>
<proteinExistence type="inferred from homology"/>
<feature type="transmembrane region" description="Helical" evidence="6">
    <location>
        <begin position="308"/>
        <end position="328"/>
    </location>
</feature>
<comment type="caution">
    <text evidence="7">The sequence shown here is derived from an EMBL/GenBank/DDBJ whole genome shotgun (WGS) entry which is preliminary data.</text>
</comment>
<keyword evidence="3 6" id="KW-0812">Transmembrane</keyword>
<comment type="subcellular location">
    <subcellularLocation>
        <location evidence="1 6">Cell membrane</location>
        <topology evidence="1 6">Multi-pass membrane protein</topology>
    </subcellularLocation>
</comment>
<feature type="transmembrane region" description="Helical" evidence="6">
    <location>
        <begin position="78"/>
        <end position="97"/>
    </location>
</feature>
<keyword evidence="4 6" id="KW-1133">Transmembrane helix</keyword>
<keyword evidence="6" id="KW-0675">Receptor</keyword>
<dbReference type="Proteomes" id="UP001153954">
    <property type="component" value="Unassembled WGS sequence"/>
</dbReference>
<gene>
    <name evidence="7" type="ORF">EEDITHA_LOCUS12736</name>
</gene>
<feature type="transmembrane region" description="Helical" evidence="6">
    <location>
        <begin position="12"/>
        <end position="31"/>
    </location>
</feature>
<comment type="function">
    <text evidence="6">Gustatory receptor which mediates acceptance or avoidance behavior, depending on its substrates.</text>
</comment>
<evidence type="ECO:0000313" key="8">
    <source>
        <dbReference type="Proteomes" id="UP001153954"/>
    </source>
</evidence>
<dbReference type="Pfam" id="PF08395">
    <property type="entry name" value="7tm_7"/>
    <property type="match status" value="1"/>
</dbReference>
<feature type="transmembrane region" description="Helical" evidence="6">
    <location>
        <begin position="37"/>
        <end position="57"/>
    </location>
</feature>
<dbReference type="AlphaFoldDB" id="A0AAU9UCI1"/>
<keyword evidence="8" id="KW-1185">Reference proteome</keyword>
<reference evidence="7" key="1">
    <citation type="submission" date="2022-03" db="EMBL/GenBank/DDBJ databases">
        <authorList>
            <person name="Tunstrom K."/>
        </authorList>
    </citation>
    <scope>NUCLEOTIDE SEQUENCE</scope>
</reference>
<evidence type="ECO:0000256" key="4">
    <source>
        <dbReference type="ARBA" id="ARBA00022989"/>
    </source>
</evidence>
<evidence type="ECO:0000256" key="6">
    <source>
        <dbReference type="RuleBase" id="RU363108"/>
    </source>
</evidence>
<feature type="transmembrane region" description="Helical" evidence="6">
    <location>
        <begin position="150"/>
        <end position="177"/>
    </location>
</feature>
<evidence type="ECO:0000313" key="7">
    <source>
        <dbReference type="EMBL" id="CAH2097519.1"/>
    </source>
</evidence>
<keyword evidence="5 6" id="KW-0472">Membrane</keyword>
<accession>A0AAU9UCI1</accession>
<comment type="caution">
    <text evidence="6">Lacks conserved residue(s) required for the propagation of feature annotation.</text>
</comment>
<evidence type="ECO:0000256" key="5">
    <source>
        <dbReference type="ARBA" id="ARBA00023136"/>
    </source>
</evidence>
<name>A0AAU9UCI1_EUPED</name>
<dbReference type="GO" id="GO:0007165">
    <property type="term" value="P:signal transduction"/>
    <property type="evidence" value="ECO:0007669"/>
    <property type="project" value="UniProtKB-KW"/>
</dbReference>
<comment type="similarity">
    <text evidence="6">Belongs to the insect chemoreceptor superfamily. Gustatory receptor (GR) family.</text>
</comment>
<dbReference type="GO" id="GO:0050909">
    <property type="term" value="P:sensory perception of taste"/>
    <property type="evidence" value="ECO:0007669"/>
    <property type="project" value="InterPro"/>
</dbReference>
<evidence type="ECO:0000256" key="1">
    <source>
        <dbReference type="ARBA" id="ARBA00004651"/>
    </source>
</evidence>
<sequence length="333" mass="38706">MWSQITNALSKRHYITVKIIMSIRLFLGFYFKLYDSFKFAVVAKTYCIIYATILIYLHSNYWGVLYEIGLSFNSLLRIMTFISSVILSLLTDGEYLFNYIQELDKVDPLPLTAVENFQAPFSLVTFIAVFSMTIYGSARLNALQIYDIELVMLDFLLSLAVQISNMTRILIFEMLWIRVKSLKKTMEFWAITSDANDRQFILQIKALEEYMFIYRNIIQSTKTIGHASKFLIDGIFILDAALQFLPICVPALFGELVNTEVENIKINLARQFRICNNDALRNKILKAIKYIDMCPIKISVWRLFNVDFSLLLAFFNLCTTYTIVLLQLKQVKI</sequence>
<organism evidence="7 8">
    <name type="scientific">Euphydryas editha</name>
    <name type="common">Edith's checkerspot</name>
    <dbReference type="NCBI Taxonomy" id="104508"/>
    <lineage>
        <taxon>Eukaryota</taxon>
        <taxon>Metazoa</taxon>
        <taxon>Ecdysozoa</taxon>
        <taxon>Arthropoda</taxon>
        <taxon>Hexapoda</taxon>
        <taxon>Insecta</taxon>
        <taxon>Pterygota</taxon>
        <taxon>Neoptera</taxon>
        <taxon>Endopterygota</taxon>
        <taxon>Lepidoptera</taxon>
        <taxon>Glossata</taxon>
        <taxon>Ditrysia</taxon>
        <taxon>Papilionoidea</taxon>
        <taxon>Nymphalidae</taxon>
        <taxon>Nymphalinae</taxon>
        <taxon>Euphydryas</taxon>
    </lineage>
</organism>
<feature type="transmembrane region" description="Helical" evidence="6">
    <location>
        <begin position="117"/>
        <end position="138"/>
    </location>
</feature>
<dbReference type="GO" id="GO:0005886">
    <property type="term" value="C:plasma membrane"/>
    <property type="evidence" value="ECO:0007669"/>
    <property type="project" value="UniProtKB-SubCell"/>
</dbReference>
<evidence type="ECO:0000256" key="2">
    <source>
        <dbReference type="ARBA" id="ARBA00022475"/>
    </source>
</evidence>
<dbReference type="InterPro" id="IPR013604">
    <property type="entry name" value="7TM_chemorcpt"/>
</dbReference>
<dbReference type="EMBL" id="CAKOGL010000018">
    <property type="protein sequence ID" value="CAH2097519.1"/>
    <property type="molecule type" value="Genomic_DNA"/>
</dbReference>
<evidence type="ECO:0000256" key="3">
    <source>
        <dbReference type="ARBA" id="ARBA00022692"/>
    </source>
</evidence>